<gene>
    <name evidence="1" type="ORF">HK105_206739</name>
</gene>
<sequence>MFRAHPASKVGNESADAVIDWFDRDDLPFKPSDVMQLAIEEQQILVVKWLLEHKAGPNALLLAS</sequence>
<dbReference type="EMBL" id="JADGIZ020000042">
    <property type="protein sequence ID" value="KAL2913723.1"/>
    <property type="molecule type" value="Genomic_DNA"/>
</dbReference>
<organism evidence="1 2">
    <name type="scientific">Polyrhizophydium stewartii</name>
    <dbReference type="NCBI Taxonomy" id="2732419"/>
    <lineage>
        <taxon>Eukaryota</taxon>
        <taxon>Fungi</taxon>
        <taxon>Fungi incertae sedis</taxon>
        <taxon>Chytridiomycota</taxon>
        <taxon>Chytridiomycota incertae sedis</taxon>
        <taxon>Chytridiomycetes</taxon>
        <taxon>Rhizophydiales</taxon>
        <taxon>Rhizophydiales incertae sedis</taxon>
        <taxon>Polyrhizophydium</taxon>
    </lineage>
</organism>
<evidence type="ECO:0008006" key="3">
    <source>
        <dbReference type="Google" id="ProtNLM"/>
    </source>
</evidence>
<comment type="caution">
    <text evidence="1">The sequence shown here is derived from an EMBL/GenBank/DDBJ whole genome shotgun (WGS) entry which is preliminary data.</text>
</comment>
<dbReference type="Proteomes" id="UP001527925">
    <property type="component" value="Unassembled WGS sequence"/>
</dbReference>
<accession>A0ABR4N2J0</accession>
<protein>
    <recommendedName>
        <fullName evidence="3">Ankyrin repeat protein</fullName>
    </recommendedName>
</protein>
<keyword evidence="2" id="KW-1185">Reference proteome</keyword>
<evidence type="ECO:0000313" key="1">
    <source>
        <dbReference type="EMBL" id="KAL2913723.1"/>
    </source>
</evidence>
<name>A0ABR4N2J0_9FUNG</name>
<evidence type="ECO:0000313" key="2">
    <source>
        <dbReference type="Proteomes" id="UP001527925"/>
    </source>
</evidence>
<proteinExistence type="predicted"/>
<reference evidence="1 2" key="1">
    <citation type="submission" date="2023-09" db="EMBL/GenBank/DDBJ databases">
        <title>Pangenome analysis of Batrachochytrium dendrobatidis and related Chytrids.</title>
        <authorList>
            <person name="Yacoub M.N."/>
            <person name="Stajich J.E."/>
            <person name="James T.Y."/>
        </authorList>
    </citation>
    <scope>NUCLEOTIDE SEQUENCE [LARGE SCALE GENOMIC DNA]</scope>
    <source>
        <strain evidence="1 2">JEL0888</strain>
    </source>
</reference>